<evidence type="ECO:0000313" key="2">
    <source>
        <dbReference type="Proteomes" id="UP000673691"/>
    </source>
</evidence>
<dbReference type="EMBL" id="JAEFCI010012050">
    <property type="protein sequence ID" value="KAG5456236.1"/>
    <property type="molecule type" value="Genomic_DNA"/>
</dbReference>
<keyword evidence="2" id="KW-1185">Reference proteome</keyword>
<comment type="caution">
    <text evidence="1">The sequence shown here is derived from an EMBL/GenBank/DDBJ whole genome shotgun (WGS) entry which is preliminary data.</text>
</comment>
<name>A0A8H7ZMN4_9FUNG</name>
<feature type="non-terminal residue" evidence="1">
    <location>
        <position position="1"/>
    </location>
</feature>
<proteinExistence type="predicted"/>
<organism evidence="1 2">
    <name type="scientific">Olpidium bornovanus</name>
    <dbReference type="NCBI Taxonomy" id="278681"/>
    <lineage>
        <taxon>Eukaryota</taxon>
        <taxon>Fungi</taxon>
        <taxon>Fungi incertae sedis</taxon>
        <taxon>Olpidiomycota</taxon>
        <taxon>Olpidiomycotina</taxon>
        <taxon>Olpidiomycetes</taxon>
        <taxon>Olpidiales</taxon>
        <taxon>Olpidiaceae</taxon>
        <taxon>Olpidium</taxon>
    </lineage>
</organism>
<accession>A0A8H7ZMN4</accession>
<reference evidence="1 2" key="1">
    <citation type="journal article" name="Sci. Rep.">
        <title>Genome-scale phylogenetic analyses confirm Olpidium as the closest living zoosporic fungus to the non-flagellated, terrestrial fungi.</title>
        <authorList>
            <person name="Chang Y."/>
            <person name="Rochon D."/>
            <person name="Sekimoto S."/>
            <person name="Wang Y."/>
            <person name="Chovatia M."/>
            <person name="Sandor L."/>
            <person name="Salamov A."/>
            <person name="Grigoriev I.V."/>
            <person name="Stajich J.E."/>
            <person name="Spatafora J.W."/>
        </authorList>
    </citation>
    <scope>NUCLEOTIDE SEQUENCE [LARGE SCALE GENOMIC DNA]</scope>
    <source>
        <strain evidence="1">S191</strain>
    </source>
</reference>
<protein>
    <submittedName>
        <fullName evidence="1">Uncharacterized protein</fullName>
    </submittedName>
</protein>
<evidence type="ECO:0000313" key="1">
    <source>
        <dbReference type="EMBL" id="KAG5456236.1"/>
    </source>
</evidence>
<gene>
    <name evidence="1" type="ORF">BJ554DRAFT_4074</name>
</gene>
<sequence>GAGVLPPLASSADGSPGAAVAVKGFCKSTNAPRTPAVDSFLSSSHGSGSARTSLTSESAVIMAGLGA</sequence>
<dbReference type="AlphaFoldDB" id="A0A8H7ZMN4"/>
<dbReference type="Proteomes" id="UP000673691">
    <property type="component" value="Unassembled WGS sequence"/>
</dbReference>